<evidence type="ECO:0000256" key="1">
    <source>
        <dbReference type="SAM" id="Phobius"/>
    </source>
</evidence>
<comment type="caution">
    <text evidence="4">The sequence shown here is derived from an EMBL/GenBank/DDBJ whole genome shotgun (WGS) entry which is preliminary data.</text>
</comment>
<keyword evidence="1" id="KW-1133">Transmembrane helix</keyword>
<dbReference type="Gene3D" id="3.55.50.30">
    <property type="match status" value="1"/>
</dbReference>
<dbReference type="RefSeq" id="WP_115982090.1">
    <property type="nucleotide sequence ID" value="NZ_JAVDQS010000001.1"/>
</dbReference>
<dbReference type="InterPro" id="IPR032508">
    <property type="entry name" value="FecR_C"/>
</dbReference>
<dbReference type="InterPro" id="IPR006860">
    <property type="entry name" value="FecR"/>
</dbReference>
<gene>
    <name evidence="4" type="ORF">J2781_000599</name>
</gene>
<dbReference type="PANTHER" id="PTHR30273:SF2">
    <property type="entry name" value="PROTEIN FECR"/>
    <property type="match status" value="1"/>
</dbReference>
<dbReference type="EMBL" id="JAVDQS010000001">
    <property type="protein sequence ID" value="MDR6403695.1"/>
    <property type="molecule type" value="Genomic_DNA"/>
</dbReference>
<accession>A0ABU1LAV4</accession>
<feature type="domain" description="Protein FecR C-terminal" evidence="3">
    <location>
        <begin position="247"/>
        <end position="312"/>
    </location>
</feature>
<dbReference type="Pfam" id="PF16344">
    <property type="entry name" value="FecR_C"/>
    <property type="match status" value="1"/>
</dbReference>
<evidence type="ECO:0000259" key="2">
    <source>
        <dbReference type="Pfam" id="PF04773"/>
    </source>
</evidence>
<reference evidence="4 5" key="1">
    <citation type="submission" date="2023-07" db="EMBL/GenBank/DDBJ databases">
        <title>Sorghum-associated microbial communities from plants grown in Nebraska, USA.</title>
        <authorList>
            <person name="Schachtman D."/>
        </authorList>
    </citation>
    <scope>NUCLEOTIDE SEQUENCE [LARGE SCALE GENOMIC DNA]</scope>
    <source>
        <strain evidence="4 5">DS1709</strain>
    </source>
</reference>
<dbReference type="Pfam" id="PF04773">
    <property type="entry name" value="FecR"/>
    <property type="match status" value="1"/>
</dbReference>
<dbReference type="Proteomes" id="UP001184853">
    <property type="component" value="Unassembled WGS sequence"/>
</dbReference>
<name>A0ABU1LAV4_9FLAO</name>
<feature type="domain" description="FecR protein" evidence="2">
    <location>
        <begin position="112"/>
        <end position="199"/>
    </location>
</feature>
<keyword evidence="5" id="KW-1185">Reference proteome</keyword>
<dbReference type="PANTHER" id="PTHR30273">
    <property type="entry name" value="PERIPLASMIC SIGNAL SENSOR AND SIGMA FACTOR ACTIVATOR FECR-RELATED"/>
    <property type="match status" value="1"/>
</dbReference>
<evidence type="ECO:0000313" key="5">
    <source>
        <dbReference type="Proteomes" id="UP001184853"/>
    </source>
</evidence>
<dbReference type="InterPro" id="IPR012373">
    <property type="entry name" value="Ferrdict_sens_TM"/>
</dbReference>
<keyword evidence="1" id="KW-0472">Membrane</keyword>
<evidence type="ECO:0000259" key="3">
    <source>
        <dbReference type="Pfam" id="PF16344"/>
    </source>
</evidence>
<keyword evidence="1" id="KW-0812">Transmembrane</keyword>
<organism evidence="4 5">
    <name type="scientific">Chryseobacterium geocarposphaerae</name>
    <dbReference type="NCBI Taxonomy" id="1416776"/>
    <lineage>
        <taxon>Bacteria</taxon>
        <taxon>Pseudomonadati</taxon>
        <taxon>Bacteroidota</taxon>
        <taxon>Flavobacteriia</taxon>
        <taxon>Flavobacteriales</taxon>
        <taxon>Weeksellaceae</taxon>
        <taxon>Chryseobacterium group</taxon>
        <taxon>Chryseobacterium</taxon>
    </lineage>
</organism>
<sequence length="315" mass="35179">MKNLKYKKVEAFVFRLWEREVSGEKISQKETEILEKWKIHVEKDLNETGSKESKERILFALEPYFAQSTIVHHNISFKKYIYQVAAVILLLLSFGGVFTYYTFFKPDVYIAESVNRKVHLADGTIVNLFPGAELTVEKSFPADTRIVGLKGDAIFSVVKSKIHPFIVNADGFSTKVLGTVFKISQSGNDKAVDLYEGKVAVSSEGVPVYFLKPHQKWTNFGIPRTAAVLSISPGKNSGKNGSALLSLSFNDVSLDEVVEVLQKNHQISIKYPKEVSGKKITADFTGGSTDENIEALAFILGLEVKKENNTYILKK</sequence>
<dbReference type="Gene3D" id="2.60.120.1440">
    <property type="match status" value="1"/>
</dbReference>
<feature type="transmembrane region" description="Helical" evidence="1">
    <location>
        <begin position="80"/>
        <end position="103"/>
    </location>
</feature>
<evidence type="ECO:0000313" key="4">
    <source>
        <dbReference type="EMBL" id="MDR6403695.1"/>
    </source>
</evidence>
<protein>
    <submittedName>
        <fullName evidence="4">Ferric-dicitrate binding protein FerR (Iron transport regulator)</fullName>
    </submittedName>
</protein>
<proteinExistence type="predicted"/>